<sequence length="378" mass="41436">MTPTPPPRDAATAWLRLRLRLRLRLCDDSIFIASGWLLGVAGFVLVVTGLSAAAGLIVVWVGVLVAAGTLLGARCLAHLQRAQLRRRCRRAAPDPQYLRAGADAGWLRRALVPLRDPQSWLDAAWAVLALVTGTVALVVSVTWWAVTAGALTYWFWQRWLPDDNVGLAELLGWGGKRADSLLNLVVGVVALVLLPWVVRGCALLHGNLADVLLCSRARWQSQVRRVTHSRSASRQAETQSLRRLERDLHDGPQQSMVRLTMDIGRARRQLDTDPGQAGLILDDALIRARGTTEELRALSRGIAPPLLVDRGLQAAVEELLQRSPTPRSCCSRWRVCARAACWTVADRDGSPASRTHSSGRPRRAHRTGRALAPSPGWS</sequence>
<keyword evidence="7" id="KW-0067">ATP-binding</keyword>
<evidence type="ECO:0000256" key="7">
    <source>
        <dbReference type="ARBA" id="ARBA00022840"/>
    </source>
</evidence>
<dbReference type="Pfam" id="PF13796">
    <property type="entry name" value="Sensor"/>
    <property type="match status" value="1"/>
</dbReference>
<dbReference type="RefSeq" id="WP_370718704.1">
    <property type="nucleotide sequence ID" value="NZ_JBGGTQ010000004.1"/>
</dbReference>
<dbReference type="InterPro" id="IPR011712">
    <property type="entry name" value="Sig_transdc_His_kin_sub3_dim/P"/>
</dbReference>
<dbReference type="EC" id="2.7.13.3" evidence="2"/>
<dbReference type="PANTHER" id="PTHR24421:SF10">
    <property type="entry name" value="NITRATE_NITRITE SENSOR PROTEIN NARQ"/>
    <property type="match status" value="1"/>
</dbReference>
<dbReference type="InterPro" id="IPR025828">
    <property type="entry name" value="Put_sensor_dom"/>
</dbReference>
<accession>A0ABV4I4Q6</accession>
<reference evidence="13 14" key="1">
    <citation type="submission" date="2024-07" db="EMBL/GenBank/DDBJ databases">
        <authorList>
            <person name="Thanompreechachai J."/>
            <person name="Duangmal K."/>
        </authorList>
    </citation>
    <scope>NUCLEOTIDE SEQUENCE [LARGE SCALE GENOMIC DNA]</scope>
    <source>
        <strain evidence="13 14">TBRC 1896</strain>
    </source>
</reference>
<dbReference type="EMBL" id="JBGGTQ010000004">
    <property type="protein sequence ID" value="MEZ0492688.1"/>
    <property type="molecule type" value="Genomic_DNA"/>
</dbReference>
<feature type="transmembrane region" description="Helical" evidence="10">
    <location>
        <begin position="180"/>
        <end position="198"/>
    </location>
</feature>
<evidence type="ECO:0000256" key="10">
    <source>
        <dbReference type="SAM" id="Phobius"/>
    </source>
</evidence>
<evidence type="ECO:0000256" key="4">
    <source>
        <dbReference type="ARBA" id="ARBA00022679"/>
    </source>
</evidence>
<keyword evidence="5" id="KW-0547">Nucleotide-binding</keyword>
<keyword evidence="14" id="KW-1185">Reference proteome</keyword>
<keyword evidence="4" id="KW-0808">Transferase</keyword>
<organism evidence="13 14">
    <name type="scientific">Kineococcus mangrovi</name>
    <dbReference type="NCBI Taxonomy" id="1660183"/>
    <lineage>
        <taxon>Bacteria</taxon>
        <taxon>Bacillati</taxon>
        <taxon>Actinomycetota</taxon>
        <taxon>Actinomycetes</taxon>
        <taxon>Kineosporiales</taxon>
        <taxon>Kineosporiaceae</taxon>
        <taxon>Kineococcus</taxon>
    </lineage>
</organism>
<dbReference type="InterPro" id="IPR050482">
    <property type="entry name" value="Sensor_HK_TwoCompSys"/>
</dbReference>
<comment type="catalytic activity">
    <reaction evidence="1">
        <text>ATP + protein L-histidine = ADP + protein N-phospho-L-histidine.</text>
        <dbReference type="EC" id="2.7.13.3"/>
    </reaction>
</comment>
<evidence type="ECO:0000256" key="5">
    <source>
        <dbReference type="ARBA" id="ARBA00022741"/>
    </source>
</evidence>
<evidence type="ECO:0000313" key="14">
    <source>
        <dbReference type="Proteomes" id="UP001566476"/>
    </source>
</evidence>
<dbReference type="GO" id="GO:0016301">
    <property type="term" value="F:kinase activity"/>
    <property type="evidence" value="ECO:0007669"/>
    <property type="project" value="UniProtKB-KW"/>
</dbReference>
<evidence type="ECO:0000256" key="2">
    <source>
        <dbReference type="ARBA" id="ARBA00012438"/>
    </source>
</evidence>
<proteinExistence type="predicted"/>
<comment type="caution">
    <text evidence="13">The sequence shown here is derived from an EMBL/GenBank/DDBJ whole genome shotgun (WGS) entry which is preliminary data.</text>
</comment>
<keyword evidence="10" id="KW-1133">Transmembrane helix</keyword>
<evidence type="ECO:0000256" key="3">
    <source>
        <dbReference type="ARBA" id="ARBA00022553"/>
    </source>
</evidence>
<keyword evidence="6 13" id="KW-0418">Kinase</keyword>
<evidence type="ECO:0000256" key="9">
    <source>
        <dbReference type="SAM" id="MobiDB-lite"/>
    </source>
</evidence>
<protein>
    <recommendedName>
        <fullName evidence="2">histidine kinase</fullName>
        <ecNumber evidence="2">2.7.13.3</ecNumber>
    </recommendedName>
</protein>
<feature type="domain" description="Putative sensor" evidence="12">
    <location>
        <begin position="32"/>
        <end position="213"/>
    </location>
</feature>
<feature type="transmembrane region" description="Helical" evidence="10">
    <location>
        <begin position="123"/>
        <end position="156"/>
    </location>
</feature>
<feature type="compositionally biased region" description="Basic residues" evidence="9">
    <location>
        <begin position="357"/>
        <end position="368"/>
    </location>
</feature>
<dbReference type="Pfam" id="PF07730">
    <property type="entry name" value="HisKA_3"/>
    <property type="match status" value="1"/>
</dbReference>
<evidence type="ECO:0000313" key="13">
    <source>
        <dbReference type="EMBL" id="MEZ0492688.1"/>
    </source>
</evidence>
<keyword evidence="10" id="KW-0812">Transmembrane</keyword>
<gene>
    <name evidence="13" type="ORF">AB2L28_10625</name>
</gene>
<feature type="region of interest" description="Disordered" evidence="9">
    <location>
        <begin position="347"/>
        <end position="378"/>
    </location>
</feature>
<dbReference type="PANTHER" id="PTHR24421">
    <property type="entry name" value="NITRATE/NITRITE SENSOR PROTEIN NARX-RELATED"/>
    <property type="match status" value="1"/>
</dbReference>
<keyword evidence="8" id="KW-0902">Two-component regulatory system</keyword>
<dbReference type="Proteomes" id="UP001566476">
    <property type="component" value="Unassembled WGS sequence"/>
</dbReference>
<name>A0ABV4I4Q6_9ACTN</name>
<dbReference type="Gene3D" id="6.10.250.2870">
    <property type="match status" value="1"/>
</dbReference>
<feature type="domain" description="Signal transduction histidine kinase subgroup 3 dimerisation and phosphoacceptor" evidence="11">
    <location>
        <begin position="242"/>
        <end position="305"/>
    </location>
</feature>
<feature type="transmembrane region" description="Helical" evidence="10">
    <location>
        <begin position="57"/>
        <end position="77"/>
    </location>
</feature>
<feature type="transmembrane region" description="Helical" evidence="10">
    <location>
        <begin position="30"/>
        <end position="51"/>
    </location>
</feature>
<evidence type="ECO:0000259" key="11">
    <source>
        <dbReference type="Pfam" id="PF07730"/>
    </source>
</evidence>
<evidence type="ECO:0000256" key="6">
    <source>
        <dbReference type="ARBA" id="ARBA00022777"/>
    </source>
</evidence>
<evidence type="ECO:0000259" key="12">
    <source>
        <dbReference type="Pfam" id="PF13796"/>
    </source>
</evidence>
<evidence type="ECO:0000256" key="8">
    <source>
        <dbReference type="ARBA" id="ARBA00023012"/>
    </source>
</evidence>
<keyword evidence="10" id="KW-0472">Membrane</keyword>
<evidence type="ECO:0000256" key="1">
    <source>
        <dbReference type="ARBA" id="ARBA00000085"/>
    </source>
</evidence>
<keyword evidence="3" id="KW-0597">Phosphoprotein</keyword>